<dbReference type="Pfam" id="PF05140">
    <property type="entry name" value="ResB"/>
    <property type="match status" value="1"/>
</dbReference>
<proteinExistence type="predicted"/>
<feature type="transmembrane region" description="Helical" evidence="6">
    <location>
        <begin position="122"/>
        <end position="141"/>
    </location>
</feature>
<evidence type="ECO:0000256" key="6">
    <source>
        <dbReference type="SAM" id="Phobius"/>
    </source>
</evidence>
<evidence type="ECO:0000259" key="7">
    <source>
        <dbReference type="Pfam" id="PF05140"/>
    </source>
</evidence>
<comment type="caution">
    <text evidence="8">The sequence shown here is derived from an EMBL/GenBank/DDBJ whole genome shotgun (WGS) entry which is preliminary data.</text>
</comment>
<protein>
    <submittedName>
        <fullName evidence="8">Membrane protein</fullName>
    </submittedName>
</protein>
<dbReference type="EMBL" id="BQKE01000001">
    <property type="protein sequence ID" value="GJM59614.1"/>
    <property type="molecule type" value="Genomic_DNA"/>
</dbReference>
<dbReference type="AlphaFoldDB" id="A0AAN4VUM3"/>
<keyword evidence="2 6" id="KW-0812">Transmembrane</keyword>
<evidence type="ECO:0000256" key="5">
    <source>
        <dbReference type="ARBA" id="ARBA00023136"/>
    </source>
</evidence>
<evidence type="ECO:0000256" key="3">
    <source>
        <dbReference type="ARBA" id="ARBA00022748"/>
    </source>
</evidence>
<feature type="transmembrane region" description="Helical" evidence="6">
    <location>
        <begin position="12"/>
        <end position="34"/>
    </location>
</feature>
<keyword evidence="5 6" id="KW-0472">Membrane</keyword>
<reference evidence="8 9" key="1">
    <citation type="submission" date="2021-12" db="EMBL/GenBank/DDBJ databases">
        <title>Genome sequencing of bacteria with rrn-lacking chromosome and rrn-plasmid.</title>
        <authorList>
            <person name="Anda M."/>
            <person name="Iwasaki W."/>
        </authorList>
    </citation>
    <scope>NUCLEOTIDE SEQUENCE [LARGE SCALE GENOMIC DNA]</scope>
    <source>
        <strain evidence="8 9">NBRC 15940</strain>
    </source>
</reference>
<dbReference type="PANTHER" id="PTHR31566:SF5">
    <property type="entry name" value="RESB-LIKE DOMAIN-CONTAINING PROTEIN"/>
    <property type="match status" value="1"/>
</dbReference>
<dbReference type="InterPro" id="IPR023494">
    <property type="entry name" value="Cyt_c_bgen_Ccs1/CcsB/ResB"/>
</dbReference>
<feature type="transmembrane region" description="Helical" evidence="6">
    <location>
        <begin position="46"/>
        <end position="68"/>
    </location>
</feature>
<feature type="transmembrane region" description="Helical" evidence="6">
    <location>
        <begin position="80"/>
        <end position="102"/>
    </location>
</feature>
<dbReference type="GO" id="GO:0016020">
    <property type="term" value="C:membrane"/>
    <property type="evidence" value="ECO:0007669"/>
    <property type="project" value="UniProtKB-SubCell"/>
</dbReference>
<keyword evidence="4 6" id="KW-1133">Transmembrane helix</keyword>
<feature type="transmembrane region" description="Helical" evidence="6">
    <location>
        <begin position="153"/>
        <end position="174"/>
    </location>
</feature>
<evidence type="ECO:0000313" key="9">
    <source>
        <dbReference type="Proteomes" id="UP001310022"/>
    </source>
</evidence>
<comment type="subcellular location">
    <subcellularLocation>
        <location evidence="1">Membrane</location>
        <topology evidence="1">Multi-pass membrane protein</topology>
    </subcellularLocation>
</comment>
<evidence type="ECO:0000256" key="4">
    <source>
        <dbReference type="ARBA" id="ARBA00022989"/>
    </source>
</evidence>
<gene>
    <name evidence="8" type="ORF">PEDI_01660</name>
</gene>
<sequence>MENKKQKRKLWTGALGYAEAWVTVAGLWLIGAALQFMNGPFPDVAMMWPANIIAGTVLVTAIVLLYFFNRKKAWVKWLAGVPVAIVSLSFFGLLSVIMALTPQQAHLDPHWIMDLGWNQMTSSYPFILSYFFLLVSLGFATMKRCFPWRNKNWGFFANHAGLWIALWAAGFGAYDVQRLSMDLYTGQPEWRAYDAKGQIYELDLALELKAFIMEEYDPKLMMVHPKTGQIYDDAAQYFLTVENDSTAGNMMGFDIQVKRLMPAAAYVADASNARYEEVNQIGAAATVYAEVTKPNGEKVEGWVSAGSFAASPAWLMLDSTHTLAMAPPDPKRYASEVKIFRPEEETSEEALIEVNHPIKVGDWKIYQLSYDAEKGKWSNLSVVELVRDPWLWVVYIGVFMMIAGAVYLFTLNKDKVEPSKQA</sequence>
<dbReference type="Proteomes" id="UP001310022">
    <property type="component" value="Unassembled WGS sequence"/>
</dbReference>
<evidence type="ECO:0000256" key="1">
    <source>
        <dbReference type="ARBA" id="ARBA00004141"/>
    </source>
</evidence>
<evidence type="ECO:0000256" key="2">
    <source>
        <dbReference type="ARBA" id="ARBA00022692"/>
    </source>
</evidence>
<dbReference type="InterPro" id="IPR007816">
    <property type="entry name" value="ResB-like_domain"/>
</dbReference>
<dbReference type="PANTHER" id="PTHR31566">
    <property type="entry name" value="CYTOCHROME C BIOGENESIS PROTEIN CCS1, CHLOROPLASTIC"/>
    <property type="match status" value="1"/>
</dbReference>
<organism evidence="8 9">
    <name type="scientific">Persicobacter diffluens</name>
    <dbReference type="NCBI Taxonomy" id="981"/>
    <lineage>
        <taxon>Bacteria</taxon>
        <taxon>Pseudomonadati</taxon>
        <taxon>Bacteroidota</taxon>
        <taxon>Cytophagia</taxon>
        <taxon>Cytophagales</taxon>
        <taxon>Persicobacteraceae</taxon>
        <taxon>Persicobacter</taxon>
    </lineage>
</organism>
<dbReference type="RefSeq" id="WP_338235620.1">
    <property type="nucleotide sequence ID" value="NZ_BQKE01000001.1"/>
</dbReference>
<name>A0AAN4VUM3_9BACT</name>
<accession>A0AAN4VUM3</accession>
<feature type="domain" description="ResB-like" evidence="7">
    <location>
        <begin position="152"/>
        <end position="374"/>
    </location>
</feature>
<keyword evidence="3" id="KW-0201">Cytochrome c-type biogenesis</keyword>
<feature type="transmembrane region" description="Helical" evidence="6">
    <location>
        <begin position="390"/>
        <end position="411"/>
    </location>
</feature>
<dbReference type="GO" id="GO:0017004">
    <property type="term" value="P:cytochrome complex assembly"/>
    <property type="evidence" value="ECO:0007669"/>
    <property type="project" value="UniProtKB-KW"/>
</dbReference>
<evidence type="ECO:0000313" key="8">
    <source>
        <dbReference type="EMBL" id="GJM59614.1"/>
    </source>
</evidence>
<keyword evidence="9" id="KW-1185">Reference proteome</keyword>